<dbReference type="Pfam" id="PF14475">
    <property type="entry name" value="Mso1_Sec1_bdg"/>
    <property type="match status" value="1"/>
</dbReference>
<feature type="region of interest" description="Disordered" evidence="1">
    <location>
        <begin position="45"/>
        <end position="215"/>
    </location>
</feature>
<feature type="compositionally biased region" description="Gly residues" evidence="1">
    <location>
        <begin position="190"/>
        <end position="205"/>
    </location>
</feature>
<feature type="compositionally biased region" description="Polar residues" evidence="1">
    <location>
        <begin position="112"/>
        <end position="123"/>
    </location>
</feature>
<proteinExistence type="predicted"/>
<evidence type="ECO:0000259" key="2">
    <source>
        <dbReference type="Pfam" id="PF14475"/>
    </source>
</evidence>
<feature type="domain" description="Mso1 N-terminal" evidence="2">
    <location>
        <begin position="15"/>
        <end position="51"/>
    </location>
</feature>
<feature type="compositionally biased region" description="Pro residues" evidence="1">
    <location>
        <begin position="170"/>
        <end position="180"/>
    </location>
</feature>
<keyword evidence="4" id="KW-1185">Reference proteome</keyword>
<sequence length="215" mass="22587">MSFTNLFNSAKRSIQTFRNDDVDGDTEDDSHITRALRTYYIESQRPYPDWLPAPPNQRSNSPALGPVASLRNAYGRRQQPASGPPGSNPTDLSSIFDGESAPAESRPGFGRNVSSASTTSQRPQLFPSESAPAIPNSSGSNGGGNLTAAQIRIRERLKGAARATANSPPAQSPYAPPSSAPPRQAVSAQQGGGGMPWDAPGGGRQGLPSGPRGYR</sequence>
<dbReference type="EMBL" id="HF935761">
    <property type="protein sequence ID" value="CCX13011.1"/>
    <property type="molecule type" value="Genomic_DNA"/>
</dbReference>
<dbReference type="OrthoDB" id="2683368at2759"/>
<name>U4LJY8_PYROM</name>
<dbReference type="AlphaFoldDB" id="U4LJY8"/>
<dbReference type="InterPro" id="IPR028095">
    <property type="entry name" value="Mso1_N_dom"/>
</dbReference>
<protein>
    <recommendedName>
        <fullName evidence="2">Mso1 N-terminal domain-containing protein</fullName>
    </recommendedName>
</protein>
<evidence type="ECO:0000313" key="4">
    <source>
        <dbReference type="Proteomes" id="UP000018144"/>
    </source>
</evidence>
<dbReference type="OMA" id="GRPFPSW"/>
<gene>
    <name evidence="3" type="ORF">PCON_12604</name>
</gene>
<organism evidence="3 4">
    <name type="scientific">Pyronema omphalodes (strain CBS 100304)</name>
    <name type="common">Pyronema confluens</name>
    <dbReference type="NCBI Taxonomy" id="1076935"/>
    <lineage>
        <taxon>Eukaryota</taxon>
        <taxon>Fungi</taxon>
        <taxon>Dikarya</taxon>
        <taxon>Ascomycota</taxon>
        <taxon>Pezizomycotina</taxon>
        <taxon>Pezizomycetes</taxon>
        <taxon>Pezizales</taxon>
        <taxon>Pyronemataceae</taxon>
        <taxon>Pyronema</taxon>
    </lineage>
</organism>
<evidence type="ECO:0000256" key="1">
    <source>
        <dbReference type="SAM" id="MobiDB-lite"/>
    </source>
</evidence>
<dbReference type="eggNOG" id="ENOG502S4EA">
    <property type="taxonomic scope" value="Eukaryota"/>
</dbReference>
<accession>U4LJY8</accession>
<dbReference type="Proteomes" id="UP000018144">
    <property type="component" value="Unassembled WGS sequence"/>
</dbReference>
<reference evidence="3 4" key="1">
    <citation type="journal article" date="2013" name="PLoS Genet.">
        <title>The genome and development-dependent transcriptomes of Pyronema confluens: a window into fungal evolution.</title>
        <authorList>
            <person name="Traeger S."/>
            <person name="Altegoer F."/>
            <person name="Freitag M."/>
            <person name="Gabaldon T."/>
            <person name="Kempken F."/>
            <person name="Kumar A."/>
            <person name="Marcet-Houben M."/>
            <person name="Poggeler S."/>
            <person name="Stajich J.E."/>
            <person name="Nowrousian M."/>
        </authorList>
    </citation>
    <scope>NUCLEOTIDE SEQUENCE [LARGE SCALE GENOMIC DNA]</scope>
    <source>
        <strain evidence="4">CBS 100304</strain>
        <tissue evidence="3">Vegetative mycelium</tissue>
    </source>
</reference>
<evidence type="ECO:0000313" key="3">
    <source>
        <dbReference type="EMBL" id="CCX13011.1"/>
    </source>
</evidence>